<feature type="region of interest" description="Disordered" evidence="1">
    <location>
        <begin position="68"/>
        <end position="89"/>
    </location>
</feature>
<name>A0A0K6FZB7_9AGAM</name>
<gene>
    <name evidence="2" type="ORF">RSOLAG22IIIB_09587</name>
</gene>
<proteinExistence type="predicted"/>
<reference evidence="2 3" key="1">
    <citation type="submission" date="2015-07" db="EMBL/GenBank/DDBJ databases">
        <authorList>
            <person name="Noorani M."/>
        </authorList>
    </citation>
    <scope>NUCLEOTIDE SEQUENCE [LARGE SCALE GENOMIC DNA]</scope>
    <source>
        <strain evidence="2">BBA 69670</strain>
    </source>
</reference>
<evidence type="ECO:0008006" key="4">
    <source>
        <dbReference type="Google" id="ProtNLM"/>
    </source>
</evidence>
<evidence type="ECO:0000313" key="2">
    <source>
        <dbReference type="EMBL" id="CUA71469.1"/>
    </source>
</evidence>
<dbReference type="Proteomes" id="UP000044841">
    <property type="component" value="Unassembled WGS sequence"/>
</dbReference>
<keyword evidence="3" id="KW-1185">Reference proteome</keyword>
<dbReference type="EMBL" id="CYGV01001239">
    <property type="protein sequence ID" value="CUA71469.1"/>
    <property type="molecule type" value="Genomic_DNA"/>
</dbReference>
<accession>A0A0K6FZB7</accession>
<dbReference type="AlphaFoldDB" id="A0A0K6FZB7"/>
<evidence type="ECO:0000313" key="3">
    <source>
        <dbReference type="Proteomes" id="UP000044841"/>
    </source>
</evidence>
<protein>
    <recommendedName>
        <fullName evidence="4">DUF2235 domain-containing protein</fullName>
    </recommendedName>
</protein>
<evidence type="ECO:0000256" key="1">
    <source>
        <dbReference type="SAM" id="MobiDB-lite"/>
    </source>
</evidence>
<feature type="region of interest" description="Disordered" evidence="1">
    <location>
        <begin position="1"/>
        <end position="49"/>
    </location>
</feature>
<organism evidence="2 3">
    <name type="scientific">Rhizoctonia solani</name>
    <dbReference type="NCBI Taxonomy" id="456999"/>
    <lineage>
        <taxon>Eukaryota</taxon>
        <taxon>Fungi</taxon>
        <taxon>Dikarya</taxon>
        <taxon>Basidiomycota</taxon>
        <taxon>Agaricomycotina</taxon>
        <taxon>Agaricomycetes</taxon>
        <taxon>Cantharellales</taxon>
        <taxon>Ceratobasidiaceae</taxon>
        <taxon>Rhizoctonia</taxon>
    </lineage>
</organism>
<sequence>MSSSPTSLNQVIESPEASKVSFDLSQDGGYLDRDKRKGNETTLTASPEPGFEYLASSASAPDISELVTTQPTRPHQPHRESTTSFPQVIPSTHESRTLVLCFDGTGDQFDQDVWRKKDRSWRRFFAINLGGPRVIKNQKRNGVNVHRTVKIRMEAKTDNDGKPFSYSPRAHLKLTWVKWLGGSEEAAIMT</sequence>
<feature type="compositionally biased region" description="Polar residues" evidence="1">
    <location>
        <begin position="1"/>
        <end position="12"/>
    </location>
</feature>
<feature type="compositionally biased region" description="Basic and acidic residues" evidence="1">
    <location>
        <begin position="30"/>
        <end position="39"/>
    </location>
</feature>